<dbReference type="PANTHER" id="PTHR44259">
    <property type="entry name" value="OS07G0183000 PROTEIN-RELATED"/>
    <property type="match status" value="1"/>
</dbReference>
<evidence type="ECO:0000313" key="4">
    <source>
        <dbReference type="Proteomes" id="UP000554482"/>
    </source>
</evidence>
<dbReference type="InterPro" id="IPR050942">
    <property type="entry name" value="F-box_BR-signaling"/>
</dbReference>
<dbReference type="SMART" id="SM00256">
    <property type="entry name" value="FBOX"/>
    <property type="match status" value="1"/>
</dbReference>
<accession>A0A7J6WQ85</accession>
<dbReference type="Proteomes" id="UP000554482">
    <property type="component" value="Unassembled WGS sequence"/>
</dbReference>
<evidence type="ECO:0000256" key="1">
    <source>
        <dbReference type="SAM" id="MobiDB-lite"/>
    </source>
</evidence>
<reference evidence="3 4" key="1">
    <citation type="submission" date="2020-06" db="EMBL/GenBank/DDBJ databases">
        <title>Transcriptomic and genomic resources for Thalictrum thalictroides and T. hernandezii: Facilitating candidate gene discovery in an emerging model plant lineage.</title>
        <authorList>
            <person name="Arias T."/>
            <person name="Riano-Pachon D.M."/>
            <person name="Di Stilio V.S."/>
        </authorList>
    </citation>
    <scope>NUCLEOTIDE SEQUENCE [LARGE SCALE GENOMIC DNA]</scope>
    <source>
        <strain evidence="4">cv. WT478/WT964</strain>
        <tissue evidence="3">Leaves</tissue>
    </source>
</reference>
<dbReference type="AlphaFoldDB" id="A0A7J6WQ85"/>
<dbReference type="Gene3D" id="1.20.1280.50">
    <property type="match status" value="1"/>
</dbReference>
<dbReference type="SUPFAM" id="SSF81383">
    <property type="entry name" value="F-box domain"/>
    <property type="match status" value="1"/>
</dbReference>
<protein>
    <recommendedName>
        <fullName evidence="2">F-box domain-containing protein</fullName>
    </recommendedName>
</protein>
<dbReference type="InterPro" id="IPR001810">
    <property type="entry name" value="F-box_dom"/>
</dbReference>
<dbReference type="OrthoDB" id="642536at2759"/>
<evidence type="ECO:0000313" key="3">
    <source>
        <dbReference type="EMBL" id="KAF5198635.1"/>
    </source>
</evidence>
<sequence length="255" mass="29344">MVSSRNWSELPHELLEYIAELLPTFEDYLSFVGVCRSWRSILVARLHYAFIRKSFPWLMLPQPDPWLMLHPEETDESDDVPEETDESDVVEVDESDEVEDDENAEVEVEDDESNEVEDNENDEVEEDDKHRHVDLDTHNFYSLQKEKLRHLELPDAVDCYCWGSPYGWLVIYCKEKMNLLNPLSNVYVALPPLSSLQHYNSSHSVRKAVLAISPASNTSSVTPLVDQFVALVIFSGNKKLAFARPGDRAWKTVNS</sequence>
<feature type="domain" description="F-box" evidence="2">
    <location>
        <begin position="4"/>
        <end position="51"/>
    </location>
</feature>
<organism evidence="3 4">
    <name type="scientific">Thalictrum thalictroides</name>
    <name type="common">Rue-anemone</name>
    <name type="synonym">Anemone thalictroides</name>
    <dbReference type="NCBI Taxonomy" id="46969"/>
    <lineage>
        <taxon>Eukaryota</taxon>
        <taxon>Viridiplantae</taxon>
        <taxon>Streptophyta</taxon>
        <taxon>Embryophyta</taxon>
        <taxon>Tracheophyta</taxon>
        <taxon>Spermatophyta</taxon>
        <taxon>Magnoliopsida</taxon>
        <taxon>Ranunculales</taxon>
        <taxon>Ranunculaceae</taxon>
        <taxon>Thalictroideae</taxon>
        <taxon>Thalictrum</taxon>
    </lineage>
</organism>
<dbReference type="PROSITE" id="PS50181">
    <property type="entry name" value="FBOX"/>
    <property type="match status" value="1"/>
</dbReference>
<dbReference type="Pfam" id="PF12937">
    <property type="entry name" value="F-box-like"/>
    <property type="match status" value="1"/>
</dbReference>
<gene>
    <name evidence="3" type="ORF">FRX31_011778</name>
</gene>
<feature type="compositionally biased region" description="Acidic residues" evidence="1">
    <location>
        <begin position="73"/>
        <end position="126"/>
    </location>
</feature>
<comment type="caution">
    <text evidence="3">The sequence shown here is derived from an EMBL/GenBank/DDBJ whole genome shotgun (WGS) entry which is preliminary data.</text>
</comment>
<proteinExistence type="predicted"/>
<name>A0A7J6WQ85_THATH</name>
<keyword evidence="4" id="KW-1185">Reference proteome</keyword>
<evidence type="ECO:0000259" key="2">
    <source>
        <dbReference type="PROSITE" id="PS50181"/>
    </source>
</evidence>
<dbReference type="EMBL" id="JABWDY010013034">
    <property type="protein sequence ID" value="KAF5198635.1"/>
    <property type="molecule type" value="Genomic_DNA"/>
</dbReference>
<dbReference type="InterPro" id="IPR036047">
    <property type="entry name" value="F-box-like_dom_sf"/>
</dbReference>
<dbReference type="InterPro" id="IPR005174">
    <property type="entry name" value="KIB1-4_b-propeller"/>
</dbReference>
<feature type="region of interest" description="Disordered" evidence="1">
    <location>
        <begin position="69"/>
        <end position="130"/>
    </location>
</feature>
<dbReference type="Pfam" id="PF03478">
    <property type="entry name" value="Beta-prop_KIB1-4"/>
    <property type="match status" value="1"/>
</dbReference>